<feature type="compositionally biased region" description="Polar residues" evidence="8">
    <location>
        <begin position="295"/>
        <end position="311"/>
    </location>
</feature>
<dbReference type="PROSITE" id="PS50878">
    <property type="entry name" value="RT_POL"/>
    <property type="match status" value="1"/>
</dbReference>
<dbReference type="CDD" id="cd09274">
    <property type="entry name" value="RNase_HI_RT_Ty3"/>
    <property type="match status" value="1"/>
</dbReference>
<protein>
    <recommendedName>
        <fullName evidence="1">RNA-directed DNA polymerase</fullName>
        <ecNumber evidence="1">2.7.7.49</ecNumber>
    </recommendedName>
</protein>
<evidence type="ECO:0000256" key="7">
    <source>
        <dbReference type="ARBA" id="ARBA00022918"/>
    </source>
</evidence>
<dbReference type="SUPFAM" id="SSF50630">
    <property type="entry name" value="Acid proteases"/>
    <property type="match status" value="1"/>
</dbReference>
<proteinExistence type="predicted"/>
<dbReference type="PANTHER" id="PTHR37984:SF5">
    <property type="entry name" value="PROTEIN NYNRIN-LIKE"/>
    <property type="match status" value="1"/>
</dbReference>
<dbReference type="InterPro" id="IPR021109">
    <property type="entry name" value="Peptidase_aspartic_dom_sf"/>
</dbReference>
<dbReference type="InterPro" id="IPR043502">
    <property type="entry name" value="DNA/RNA_pol_sf"/>
</dbReference>
<dbReference type="InterPro" id="IPR043128">
    <property type="entry name" value="Rev_trsase/Diguanyl_cyclase"/>
</dbReference>
<evidence type="ECO:0000259" key="11">
    <source>
        <dbReference type="PROSITE" id="PS50994"/>
    </source>
</evidence>
<dbReference type="PROSITE" id="PS50175">
    <property type="entry name" value="ASP_PROT_RETROV"/>
    <property type="match status" value="1"/>
</dbReference>
<keyword evidence="4" id="KW-0540">Nuclease</keyword>
<dbReference type="Gene3D" id="3.30.420.10">
    <property type="entry name" value="Ribonuclease H-like superfamily/Ribonuclease H"/>
    <property type="match status" value="1"/>
</dbReference>
<dbReference type="PANTHER" id="PTHR37984">
    <property type="entry name" value="PROTEIN CBG26694"/>
    <property type="match status" value="1"/>
</dbReference>
<sequence>MTPTPPQKSTAAPAMDQQAFADALAAAMAKHQTQTSNRTLPNVPSFRPDPAKVSGASTWFAQLKSIFRLQTLKDGEKCALAIGALDGRTFEEVCRALLPDRIETLEDFVKLEATMVRLYDRAESVFAKRYAAFNMDWKGPENESPAAYAARVREQVGAMDVANFDRVAAETMCMLLGMKHPALESFRMQILNLLHKDPSTSMDACVTAMDNALQTHRDQRLVVNPNVNFVQKKKTSKKVSSFVKKGGDRPFSNVSCTGCGNNHNRKDCKFKDAVCRFCSTKGHIEAVCRKKAASKPQSSNGNAANQRPKSQSQVSVNSAYIQKVFQLDPFAAAKRHMVDIDINNVTITAQLDDGADVTIMSESDYQKIGSPSLSGPGISARTANGQSLKIRGSFDSLVTLKGKEAHVDIHVADIPFSLLGINFFNSFRINLVMDGNVLCNMVAADSLVPAKDIEDLKKEFQQLFEPGLGCCTKREVSLKLKEGVTPTFVPPRRPSLHAAGQIKAEFQRLLKEDVVEKVQTSAWAAPCSIVARKDGRPRLVCDFSTGLNDKLEEPCYALPLPEDIFNRIAGCTVFSQLDFSDAYHQIKLDEKSQEYTTISTPDGLFRYKRLSFGIKNAVSDYQEIMDQMLVDIDPTSPFLDDVLVFSKSVAAHHGDIRLVLARIMEWGFKLNPKKCKFFKSKIKFLGKLIDSSGIHPDPDKVAAIQRMSVPTDVKSLRSFLGLVNYYQTFIPRFREIREPLDNLLKNDAFWSWDVAEQSAVDEIKRKLSEECLLTHYDPHLPITVAADASQNGMGGVISHVYPNGLERPIQFFSKSLNSTQRKYSQTEKEGLALITAIKIFHRYLEGRKFTLFTDHKALLTIFSKKKAQPILAANRLHRWALFLAAYDFDIRYTKTINFGQADALSRLISKTKSLPEMYEEEEDFEAEDEDETQLSALLVNQIQSLPVSAAEIVKEYKQDGHAQEILNALQNPTPESRFSLVDDVILMNDRVYIPASLRPRVLEQLHATHSGITVTKQLARRHVYWPNITKDIEAMIRSCTACIQLSKTPVKATLASWKKSMNPGDRIHMDFAGPLLDHMLLIIVDSCSKWLDVKVLKTANTRTTLQAVSRYIADNGTPRVLVTDNGPQFASAEFAEYCNHRGIKHMRSPVYTPQSNGQAERMVDVVKRFVKKNILYLGPNMSLEDCINAFLLGNRSTPSAATPGNVPPALVHLGRDLRTTLDLLRPQIVQHSGSDLVMEEQFNHQYGARPRTFNVKEDVWFRKKKEMPWFEGTVAARRGSRMYDIFDLNGKTHRLHTNQLLKRFTFFEDDPSTPADVVRNAPSSPPSLSPAVSAPASPIHPQTPPLRRSTRIKTAPTRICVNPRNKSYY</sequence>
<dbReference type="Pfam" id="PF13975">
    <property type="entry name" value="gag-asp_proteas"/>
    <property type="match status" value="1"/>
</dbReference>
<dbReference type="Gene3D" id="1.10.340.70">
    <property type="match status" value="1"/>
</dbReference>
<dbReference type="GO" id="GO:0003676">
    <property type="term" value="F:nucleic acid binding"/>
    <property type="evidence" value="ECO:0007669"/>
    <property type="project" value="InterPro"/>
</dbReference>
<dbReference type="Gene3D" id="2.40.70.10">
    <property type="entry name" value="Acid Proteases"/>
    <property type="match status" value="1"/>
</dbReference>
<evidence type="ECO:0000313" key="12">
    <source>
        <dbReference type="Proteomes" id="UP000887577"/>
    </source>
</evidence>
<dbReference type="GO" id="GO:0015074">
    <property type="term" value="P:DNA integration"/>
    <property type="evidence" value="ECO:0007669"/>
    <property type="project" value="InterPro"/>
</dbReference>
<feature type="domain" description="Integrase catalytic" evidence="11">
    <location>
        <begin position="1059"/>
        <end position="1215"/>
    </location>
</feature>
<dbReference type="GO" id="GO:0004519">
    <property type="term" value="F:endonuclease activity"/>
    <property type="evidence" value="ECO:0007669"/>
    <property type="project" value="UniProtKB-KW"/>
</dbReference>
<feature type="domain" description="Reverse transcriptase" evidence="10">
    <location>
        <begin position="511"/>
        <end position="689"/>
    </location>
</feature>
<evidence type="ECO:0000256" key="2">
    <source>
        <dbReference type="ARBA" id="ARBA00022679"/>
    </source>
</evidence>
<keyword evidence="6" id="KW-0378">Hydrolase</keyword>
<evidence type="ECO:0000259" key="9">
    <source>
        <dbReference type="PROSITE" id="PS50175"/>
    </source>
</evidence>
<dbReference type="Pfam" id="PF17917">
    <property type="entry name" value="RT_RNaseH"/>
    <property type="match status" value="1"/>
</dbReference>
<dbReference type="Proteomes" id="UP000887577">
    <property type="component" value="Unplaced"/>
</dbReference>
<dbReference type="CDD" id="cd01647">
    <property type="entry name" value="RT_LTR"/>
    <property type="match status" value="1"/>
</dbReference>
<evidence type="ECO:0000256" key="5">
    <source>
        <dbReference type="ARBA" id="ARBA00022759"/>
    </source>
</evidence>
<dbReference type="GO" id="GO:0003964">
    <property type="term" value="F:RNA-directed DNA polymerase activity"/>
    <property type="evidence" value="ECO:0007669"/>
    <property type="project" value="UniProtKB-KW"/>
</dbReference>
<evidence type="ECO:0000256" key="8">
    <source>
        <dbReference type="SAM" id="MobiDB-lite"/>
    </source>
</evidence>
<feature type="region of interest" description="Disordered" evidence="8">
    <location>
        <begin position="291"/>
        <end position="311"/>
    </location>
</feature>
<dbReference type="GO" id="GO:0006508">
    <property type="term" value="P:proteolysis"/>
    <property type="evidence" value="ECO:0007669"/>
    <property type="project" value="InterPro"/>
</dbReference>
<evidence type="ECO:0000259" key="10">
    <source>
        <dbReference type="PROSITE" id="PS50878"/>
    </source>
</evidence>
<dbReference type="InterPro" id="IPR041373">
    <property type="entry name" value="RT_RNaseH"/>
</dbReference>
<dbReference type="InterPro" id="IPR001995">
    <property type="entry name" value="Peptidase_A2_cat"/>
</dbReference>
<dbReference type="Pfam" id="PF00665">
    <property type="entry name" value="rve"/>
    <property type="match status" value="1"/>
</dbReference>
<dbReference type="InterPro" id="IPR012337">
    <property type="entry name" value="RNaseH-like_sf"/>
</dbReference>
<dbReference type="Pfam" id="PF00078">
    <property type="entry name" value="RVT_1"/>
    <property type="match status" value="1"/>
</dbReference>
<evidence type="ECO:0000256" key="6">
    <source>
        <dbReference type="ARBA" id="ARBA00022801"/>
    </source>
</evidence>
<keyword evidence="12" id="KW-1185">Reference proteome</keyword>
<feature type="domain" description="Peptidase A2" evidence="9">
    <location>
        <begin position="347"/>
        <end position="423"/>
    </location>
</feature>
<dbReference type="InterPro" id="IPR050951">
    <property type="entry name" value="Retrovirus_Pol_polyprotein"/>
</dbReference>
<keyword evidence="2" id="KW-0808">Transferase</keyword>
<evidence type="ECO:0000256" key="1">
    <source>
        <dbReference type="ARBA" id="ARBA00012493"/>
    </source>
</evidence>
<dbReference type="PROSITE" id="PS50994">
    <property type="entry name" value="INTEGRASE"/>
    <property type="match status" value="1"/>
</dbReference>
<dbReference type="WBParaSite" id="PSU_v2.g795.t1">
    <property type="protein sequence ID" value="PSU_v2.g795.t1"/>
    <property type="gene ID" value="PSU_v2.g795"/>
</dbReference>
<dbReference type="GO" id="GO:0042575">
    <property type="term" value="C:DNA polymerase complex"/>
    <property type="evidence" value="ECO:0007669"/>
    <property type="project" value="UniProtKB-ARBA"/>
</dbReference>
<evidence type="ECO:0000256" key="3">
    <source>
        <dbReference type="ARBA" id="ARBA00022695"/>
    </source>
</evidence>
<evidence type="ECO:0000313" key="13">
    <source>
        <dbReference type="WBParaSite" id="PSU_v2.g795.t1"/>
    </source>
</evidence>
<accession>A0A914Z7V6</accession>
<dbReference type="InterPro" id="IPR000477">
    <property type="entry name" value="RT_dom"/>
</dbReference>
<keyword evidence="7" id="KW-0695">RNA-directed DNA polymerase</keyword>
<dbReference type="SUPFAM" id="SSF53098">
    <property type="entry name" value="Ribonuclease H-like"/>
    <property type="match status" value="1"/>
</dbReference>
<keyword evidence="5" id="KW-0255">Endonuclease</keyword>
<name>A0A914Z7V6_9BILA</name>
<dbReference type="InterPro" id="IPR041588">
    <property type="entry name" value="Integrase_H2C2"/>
</dbReference>
<dbReference type="Gene3D" id="3.10.10.10">
    <property type="entry name" value="HIV Type 1 Reverse Transcriptase, subunit A, domain 1"/>
    <property type="match status" value="1"/>
</dbReference>
<dbReference type="InterPro" id="IPR001584">
    <property type="entry name" value="Integrase_cat-core"/>
</dbReference>
<dbReference type="GO" id="GO:0004190">
    <property type="term" value="F:aspartic-type endopeptidase activity"/>
    <property type="evidence" value="ECO:0007669"/>
    <property type="project" value="InterPro"/>
</dbReference>
<dbReference type="Gene3D" id="3.30.70.270">
    <property type="match status" value="2"/>
</dbReference>
<reference evidence="13" key="1">
    <citation type="submission" date="2022-11" db="UniProtKB">
        <authorList>
            <consortium name="WormBaseParasite"/>
        </authorList>
    </citation>
    <scope>IDENTIFICATION</scope>
</reference>
<dbReference type="InterPro" id="IPR036397">
    <property type="entry name" value="RNaseH_sf"/>
</dbReference>
<dbReference type="FunFam" id="3.10.20.370:FF:000001">
    <property type="entry name" value="Retrovirus-related Pol polyprotein from transposon 17.6-like protein"/>
    <property type="match status" value="1"/>
</dbReference>
<dbReference type="Pfam" id="PF17921">
    <property type="entry name" value="Integrase_H2C2"/>
    <property type="match status" value="1"/>
</dbReference>
<evidence type="ECO:0000256" key="4">
    <source>
        <dbReference type="ARBA" id="ARBA00022722"/>
    </source>
</evidence>
<organism evidence="12 13">
    <name type="scientific">Panagrolaimus superbus</name>
    <dbReference type="NCBI Taxonomy" id="310955"/>
    <lineage>
        <taxon>Eukaryota</taxon>
        <taxon>Metazoa</taxon>
        <taxon>Ecdysozoa</taxon>
        <taxon>Nematoda</taxon>
        <taxon>Chromadorea</taxon>
        <taxon>Rhabditida</taxon>
        <taxon>Tylenchina</taxon>
        <taxon>Panagrolaimomorpha</taxon>
        <taxon>Panagrolaimoidea</taxon>
        <taxon>Panagrolaimidae</taxon>
        <taxon>Panagrolaimus</taxon>
    </lineage>
</organism>
<keyword evidence="3" id="KW-0548">Nucleotidyltransferase</keyword>
<dbReference type="FunFam" id="3.30.70.270:FF:000020">
    <property type="entry name" value="Transposon Tf2-6 polyprotein-like Protein"/>
    <property type="match status" value="1"/>
</dbReference>
<dbReference type="SUPFAM" id="SSF56672">
    <property type="entry name" value="DNA/RNA polymerases"/>
    <property type="match status" value="1"/>
</dbReference>
<dbReference type="FunFam" id="1.10.340.70:FF:000004">
    <property type="entry name" value="Retrovirus-related Pol polyprotein from transposon 297-like Protein"/>
    <property type="match status" value="1"/>
</dbReference>
<dbReference type="EC" id="2.7.7.49" evidence="1"/>
<feature type="region of interest" description="Disordered" evidence="8">
    <location>
        <begin position="1314"/>
        <end position="1356"/>
    </location>
</feature>